<feature type="domain" description="SIS" evidence="9">
    <location>
        <begin position="56"/>
        <end position="198"/>
    </location>
</feature>
<gene>
    <name evidence="10" type="ORF">SAMN05421740_103673</name>
</gene>
<dbReference type="InterPro" id="IPR004800">
    <property type="entry name" value="KdsD/KpsF-type"/>
</dbReference>
<keyword evidence="5" id="KW-0479">Metal-binding</keyword>
<dbReference type="InterPro" id="IPR046342">
    <property type="entry name" value="CBS_dom_sf"/>
</dbReference>
<evidence type="ECO:0000313" key="11">
    <source>
        <dbReference type="Proteomes" id="UP000198916"/>
    </source>
</evidence>
<keyword evidence="10" id="KW-0413">Isomerase</keyword>
<keyword evidence="3 7" id="KW-0129">CBS domain</keyword>
<name>A0A1H7MWQ8_9SPHI</name>
<feature type="domain" description="CBS" evidence="8">
    <location>
        <begin position="225"/>
        <end position="280"/>
    </location>
</feature>
<dbReference type="PIRSF" id="PIRSF004692">
    <property type="entry name" value="KdsD_KpsF"/>
    <property type="match status" value="1"/>
</dbReference>
<dbReference type="InterPro" id="IPR000644">
    <property type="entry name" value="CBS_dom"/>
</dbReference>
<keyword evidence="2" id="KW-0677">Repeat</keyword>
<dbReference type="Pfam" id="PF00571">
    <property type="entry name" value="CBS"/>
    <property type="match status" value="2"/>
</dbReference>
<dbReference type="NCBIfam" id="TIGR00393">
    <property type="entry name" value="kpsF"/>
    <property type="match status" value="1"/>
</dbReference>
<feature type="site" description="Catalytically relevant" evidence="6">
    <location>
        <position position="73"/>
    </location>
</feature>
<dbReference type="EMBL" id="FNZR01000003">
    <property type="protein sequence ID" value="SEL15644.1"/>
    <property type="molecule type" value="Genomic_DNA"/>
</dbReference>
<evidence type="ECO:0000256" key="7">
    <source>
        <dbReference type="PROSITE-ProRule" id="PRU00703"/>
    </source>
</evidence>
<feature type="domain" description="CBS" evidence="8">
    <location>
        <begin position="289"/>
        <end position="340"/>
    </location>
</feature>
<dbReference type="PANTHER" id="PTHR42745:SF1">
    <property type="entry name" value="ARABINOSE 5-PHOSPHATE ISOMERASE KDSD"/>
    <property type="match status" value="1"/>
</dbReference>
<dbReference type="SUPFAM" id="SSF53697">
    <property type="entry name" value="SIS domain"/>
    <property type="match status" value="1"/>
</dbReference>
<feature type="site" description="Catalytically relevant" evidence="6">
    <location>
        <position position="166"/>
    </location>
</feature>
<evidence type="ECO:0000256" key="3">
    <source>
        <dbReference type="ARBA" id="ARBA00023122"/>
    </source>
</evidence>
<dbReference type="PROSITE" id="PS51464">
    <property type="entry name" value="SIS"/>
    <property type="match status" value="1"/>
</dbReference>
<dbReference type="InterPro" id="IPR046348">
    <property type="entry name" value="SIS_dom_sf"/>
</dbReference>
<organism evidence="10 11">
    <name type="scientific">Parapedobacter koreensis</name>
    <dbReference type="NCBI Taxonomy" id="332977"/>
    <lineage>
        <taxon>Bacteria</taxon>
        <taxon>Pseudomonadati</taxon>
        <taxon>Bacteroidota</taxon>
        <taxon>Sphingobacteriia</taxon>
        <taxon>Sphingobacteriales</taxon>
        <taxon>Sphingobacteriaceae</taxon>
        <taxon>Parapedobacter</taxon>
    </lineage>
</organism>
<dbReference type="Pfam" id="PF01380">
    <property type="entry name" value="SIS"/>
    <property type="match status" value="1"/>
</dbReference>
<dbReference type="CDD" id="cd05014">
    <property type="entry name" value="SIS_Kpsf"/>
    <property type="match status" value="1"/>
</dbReference>
<evidence type="ECO:0000256" key="4">
    <source>
        <dbReference type="PIRNR" id="PIRNR004692"/>
    </source>
</evidence>
<evidence type="ECO:0000256" key="2">
    <source>
        <dbReference type="ARBA" id="ARBA00022737"/>
    </source>
</evidence>
<dbReference type="PROSITE" id="PS51371">
    <property type="entry name" value="CBS"/>
    <property type="match status" value="2"/>
</dbReference>
<evidence type="ECO:0000259" key="8">
    <source>
        <dbReference type="PROSITE" id="PS51371"/>
    </source>
</evidence>
<dbReference type="SMART" id="SM00116">
    <property type="entry name" value="CBS"/>
    <property type="match status" value="2"/>
</dbReference>
<dbReference type="FunFam" id="3.40.50.10490:FF:000011">
    <property type="entry name" value="Arabinose 5-phosphate isomerase"/>
    <property type="match status" value="1"/>
</dbReference>
<feature type="binding site" evidence="5">
    <location>
        <position position="96"/>
    </location>
    <ligand>
        <name>Zn(2+)</name>
        <dbReference type="ChEBI" id="CHEBI:29105"/>
    </ligand>
</feature>
<feature type="site" description="Catalytically relevant" evidence="6">
    <location>
        <position position="125"/>
    </location>
</feature>
<dbReference type="GO" id="GO:0046872">
    <property type="term" value="F:metal ion binding"/>
    <property type="evidence" value="ECO:0007669"/>
    <property type="project" value="UniProtKB-KW"/>
</dbReference>
<dbReference type="GO" id="GO:0019146">
    <property type="term" value="F:arabinose-5-phosphate isomerase activity"/>
    <property type="evidence" value="ECO:0007669"/>
    <property type="project" value="UniProtKB-ARBA"/>
</dbReference>
<dbReference type="GO" id="GO:0005975">
    <property type="term" value="P:carbohydrate metabolic process"/>
    <property type="evidence" value="ECO:0007669"/>
    <property type="project" value="InterPro"/>
</dbReference>
<evidence type="ECO:0000256" key="6">
    <source>
        <dbReference type="PIRSR" id="PIRSR004692-3"/>
    </source>
</evidence>
<evidence type="ECO:0000256" key="5">
    <source>
        <dbReference type="PIRSR" id="PIRSR004692-2"/>
    </source>
</evidence>
<dbReference type="Gene3D" id="3.10.580.10">
    <property type="entry name" value="CBS-domain"/>
    <property type="match status" value="1"/>
</dbReference>
<keyword evidence="11" id="KW-1185">Reference proteome</keyword>
<dbReference type="AlphaFoldDB" id="A0A1H7MWQ8"/>
<comment type="similarity">
    <text evidence="1 4">Belongs to the SIS family. GutQ/KpsF subfamily.</text>
</comment>
<dbReference type="Gene3D" id="3.40.50.10490">
    <property type="entry name" value="Glucose-6-phosphate isomerase like protein, domain 1"/>
    <property type="match status" value="1"/>
</dbReference>
<dbReference type="GO" id="GO:0097367">
    <property type="term" value="F:carbohydrate derivative binding"/>
    <property type="evidence" value="ECO:0007669"/>
    <property type="project" value="InterPro"/>
</dbReference>
<dbReference type="InterPro" id="IPR050986">
    <property type="entry name" value="GutQ/KpsF_isomerases"/>
</dbReference>
<dbReference type="Proteomes" id="UP000198916">
    <property type="component" value="Unassembled WGS sequence"/>
</dbReference>
<proteinExistence type="inferred from homology"/>
<keyword evidence="5" id="KW-0862">Zinc</keyword>
<dbReference type="GO" id="GO:1901135">
    <property type="term" value="P:carbohydrate derivative metabolic process"/>
    <property type="evidence" value="ECO:0007669"/>
    <property type="project" value="InterPro"/>
</dbReference>
<protein>
    <submittedName>
        <fullName evidence="10">Arabinose-5-phosphate isomerase</fullName>
    </submittedName>
</protein>
<accession>A0A1H7MWQ8</accession>
<dbReference type="InterPro" id="IPR035474">
    <property type="entry name" value="SIS_Kpsf"/>
</dbReference>
<sequence length="340" mass="37224">MPKITYFCAYQYLKLENIFVKSNSEIKNIAINVLTQEANALNKLTERIDSDFLAVVATILKLRGRVVLTGVGKSAIIAQKIVATLNSTGTPAIFMHAADAIHGDLGIIQEDDLIIAVSKSGNTAEIKVLVPLLRQTQNQLVAIVGNTQSYLAQQADYILDTTVEKEACPHNLAPTTSTTAQLAMGDALAICLLECRQFSDRDFARYHPGGMLGKRLYLKVSDLSAHNTKPWVQPDAPVREVIVAITKHRLGAVAVVKESDLIGIITDGDIRRMLENHAQIDGLTAKDIMGRSPKTVDRSELAIHAFDVMRENNITQLLVLNGKSYDGIVHLHDLLKEGII</sequence>
<feature type="site" description="Catalytically relevant" evidence="6">
    <location>
        <position position="207"/>
    </location>
</feature>
<evidence type="ECO:0000256" key="1">
    <source>
        <dbReference type="ARBA" id="ARBA00008165"/>
    </source>
</evidence>
<dbReference type="InterPro" id="IPR001347">
    <property type="entry name" value="SIS_dom"/>
</dbReference>
<dbReference type="PANTHER" id="PTHR42745">
    <property type="match status" value="1"/>
</dbReference>
<evidence type="ECO:0000259" key="9">
    <source>
        <dbReference type="PROSITE" id="PS51464"/>
    </source>
</evidence>
<dbReference type="STRING" id="332977.SAMN05421740_103673"/>
<dbReference type="CDD" id="cd04604">
    <property type="entry name" value="CBS_pair_SIS_assoc"/>
    <property type="match status" value="1"/>
</dbReference>
<reference evidence="11" key="1">
    <citation type="submission" date="2016-10" db="EMBL/GenBank/DDBJ databases">
        <authorList>
            <person name="Varghese N."/>
            <person name="Submissions S."/>
        </authorList>
    </citation>
    <scope>NUCLEOTIDE SEQUENCE [LARGE SCALE GENOMIC DNA]</scope>
    <source>
        <strain evidence="11">Jip14</strain>
    </source>
</reference>
<evidence type="ECO:0000313" key="10">
    <source>
        <dbReference type="EMBL" id="SEL15644.1"/>
    </source>
</evidence>